<gene>
    <name evidence="2" type="ORF">F1649_20450</name>
</gene>
<organism evidence="2 3">
    <name type="scientific">Arcticibacter tournemirensis</name>
    <dbReference type="NCBI Taxonomy" id="699437"/>
    <lineage>
        <taxon>Bacteria</taxon>
        <taxon>Pseudomonadati</taxon>
        <taxon>Bacteroidota</taxon>
        <taxon>Sphingobacteriia</taxon>
        <taxon>Sphingobacteriales</taxon>
        <taxon>Sphingobacteriaceae</taxon>
        <taxon>Arcticibacter</taxon>
    </lineage>
</organism>
<dbReference type="Gene3D" id="1.10.10.10">
    <property type="entry name" value="Winged helix-like DNA-binding domain superfamily/Winged helix DNA-binding domain"/>
    <property type="match status" value="1"/>
</dbReference>
<evidence type="ECO:0000313" key="3">
    <source>
        <dbReference type="Proteomes" id="UP000322918"/>
    </source>
</evidence>
<dbReference type="Proteomes" id="UP000322918">
    <property type="component" value="Unassembled WGS sequence"/>
</dbReference>
<dbReference type="AlphaFoldDB" id="A0A5M9GNB4"/>
<keyword evidence="3" id="KW-1185">Reference proteome</keyword>
<dbReference type="RefSeq" id="WP_141815154.1">
    <property type="nucleotide sequence ID" value="NZ_VFPL01000001.1"/>
</dbReference>
<dbReference type="EMBL" id="VWNE01000045">
    <property type="protein sequence ID" value="KAA8476162.1"/>
    <property type="molecule type" value="Genomic_DNA"/>
</dbReference>
<evidence type="ECO:0000259" key="1">
    <source>
        <dbReference type="Pfam" id="PF08279"/>
    </source>
</evidence>
<dbReference type="OrthoDB" id="770928at2"/>
<reference evidence="2 3" key="1">
    <citation type="submission" date="2019-09" db="EMBL/GenBank/DDBJ databases">
        <title>Pararcticibacter amylolyticus gen. nov., sp. nov., isolated from a rottenly hemp rope, and reclassification of Pedobacter tournemirensis as Pararcticibacter tournemirensis comb. nov.</title>
        <authorList>
            <person name="Cai Y."/>
        </authorList>
    </citation>
    <scope>NUCLEOTIDE SEQUENCE [LARGE SCALE GENOMIC DNA]</scope>
    <source>
        <strain evidence="2 3">TF5-37.2-LB10</strain>
    </source>
</reference>
<proteinExistence type="predicted"/>
<evidence type="ECO:0000313" key="2">
    <source>
        <dbReference type="EMBL" id="KAA8476162.1"/>
    </source>
</evidence>
<name>A0A5M9GNB4_9SPHI</name>
<dbReference type="Pfam" id="PF08279">
    <property type="entry name" value="HTH_11"/>
    <property type="match status" value="1"/>
</dbReference>
<accession>A0A5M9GNB4</accession>
<comment type="caution">
    <text evidence="2">The sequence shown here is derived from an EMBL/GenBank/DDBJ whole genome shotgun (WGS) entry which is preliminary data.</text>
</comment>
<feature type="domain" description="Helix-turn-helix type 11" evidence="1">
    <location>
        <begin position="13"/>
        <end position="52"/>
    </location>
</feature>
<dbReference type="InterPro" id="IPR036388">
    <property type="entry name" value="WH-like_DNA-bd_sf"/>
</dbReference>
<dbReference type="InterPro" id="IPR013196">
    <property type="entry name" value="HTH_11"/>
</dbReference>
<dbReference type="InterPro" id="IPR036390">
    <property type="entry name" value="WH_DNA-bd_sf"/>
</dbReference>
<sequence length="76" mass="9027">MFLQLFNRLERIDYLIRSKSTGTPDELARRLEMSERTLYAFIHEMRASGAPIGYSKTIRSYYYLKKGKFGFGFMEE</sequence>
<dbReference type="SUPFAM" id="SSF46785">
    <property type="entry name" value="Winged helix' DNA-binding domain"/>
    <property type="match status" value="1"/>
</dbReference>
<protein>
    <submittedName>
        <fullName evidence="2">HTH domain-containing protein</fullName>
    </submittedName>
</protein>